<name>A0ABS9V4P3_9BACT</name>
<evidence type="ECO:0000313" key="2">
    <source>
        <dbReference type="EMBL" id="MCH7411364.1"/>
    </source>
</evidence>
<dbReference type="Proteomes" id="UP001165489">
    <property type="component" value="Unassembled WGS sequence"/>
</dbReference>
<protein>
    <recommendedName>
        <fullName evidence="4">YtxH-like protein</fullName>
    </recommendedName>
</protein>
<evidence type="ECO:0000256" key="1">
    <source>
        <dbReference type="SAM" id="Phobius"/>
    </source>
</evidence>
<keyword evidence="1" id="KW-0812">Transmembrane</keyword>
<gene>
    <name evidence="2" type="ORF">MM239_18360</name>
</gene>
<evidence type="ECO:0008006" key="4">
    <source>
        <dbReference type="Google" id="ProtNLM"/>
    </source>
</evidence>
<organism evidence="2 3">
    <name type="scientific">Belliella filtrata</name>
    <dbReference type="NCBI Taxonomy" id="2923435"/>
    <lineage>
        <taxon>Bacteria</taxon>
        <taxon>Pseudomonadati</taxon>
        <taxon>Bacteroidota</taxon>
        <taxon>Cytophagia</taxon>
        <taxon>Cytophagales</taxon>
        <taxon>Cyclobacteriaceae</taxon>
        <taxon>Belliella</taxon>
    </lineage>
</organism>
<comment type="caution">
    <text evidence="2">The sequence shown here is derived from an EMBL/GenBank/DDBJ whole genome shotgun (WGS) entry which is preliminary data.</text>
</comment>
<feature type="transmembrane region" description="Helical" evidence="1">
    <location>
        <begin position="12"/>
        <end position="31"/>
    </location>
</feature>
<reference evidence="2" key="1">
    <citation type="submission" date="2022-03" db="EMBL/GenBank/DDBJ databases">
        <title>De novo assembled genomes of Belliella spp. (Cyclobacteriaceae) strains.</title>
        <authorList>
            <person name="Szabo A."/>
            <person name="Korponai K."/>
            <person name="Felfoldi T."/>
        </authorList>
    </citation>
    <scope>NUCLEOTIDE SEQUENCE</scope>
    <source>
        <strain evidence="2">DSM 111904</strain>
    </source>
</reference>
<evidence type="ECO:0000313" key="3">
    <source>
        <dbReference type="Proteomes" id="UP001165489"/>
    </source>
</evidence>
<dbReference type="EMBL" id="JAKZGP010000072">
    <property type="protein sequence ID" value="MCH7411364.1"/>
    <property type="molecule type" value="Genomic_DNA"/>
</dbReference>
<accession>A0ABS9V4P3</accession>
<keyword evidence="3" id="KW-1185">Reference proteome</keyword>
<keyword evidence="1" id="KW-0472">Membrane</keyword>
<keyword evidence="1" id="KW-1133">Transmembrane helix</keyword>
<sequence length="90" mass="10064">MKTEKLYRSGQVVSTILMVIGAGAIVGFFATKRNRIKTQKKANEIGGFIVDKVNAEKKRLGNKVMELMEKPIGIGFDLKESLSKYDKKTK</sequence>
<dbReference type="RefSeq" id="WP_241349740.1">
    <property type="nucleotide sequence ID" value="NZ_JAKZGP010000072.1"/>
</dbReference>
<proteinExistence type="predicted"/>